<dbReference type="Proteomes" id="UP000068167">
    <property type="component" value="Chromosome"/>
</dbReference>
<accession>A0A0K1S538</accession>
<name>A0A0K1S538_9CHRO</name>
<organism evidence="1 2">
    <name type="scientific">Microcystis panniformis FACHB-1757</name>
    <dbReference type="NCBI Taxonomy" id="1638788"/>
    <lineage>
        <taxon>Bacteria</taxon>
        <taxon>Bacillati</taxon>
        <taxon>Cyanobacteriota</taxon>
        <taxon>Cyanophyceae</taxon>
        <taxon>Oscillatoriophycideae</taxon>
        <taxon>Chroococcales</taxon>
        <taxon>Microcystaceae</taxon>
        <taxon>Microcystis</taxon>
    </lineage>
</organism>
<sequence length="46" mass="4981">MIHPENSDQTLVLTAFCRLPSTQGEGHSLPCQLGNKTGNPSLIKVF</sequence>
<evidence type="ECO:0000313" key="2">
    <source>
        <dbReference type="Proteomes" id="UP000068167"/>
    </source>
</evidence>
<protein>
    <submittedName>
        <fullName evidence="1">Uncharacterized protein</fullName>
    </submittedName>
</protein>
<dbReference type="PATRIC" id="fig|1638788.3.peg.4193"/>
<dbReference type="KEGG" id="mpk:VL20_4164"/>
<proteinExistence type="predicted"/>
<keyword evidence="2" id="KW-1185">Reference proteome</keyword>
<gene>
    <name evidence="1" type="ORF">VL20_4164</name>
</gene>
<dbReference type="AlphaFoldDB" id="A0A0K1S538"/>
<evidence type="ECO:0000313" key="1">
    <source>
        <dbReference type="EMBL" id="AKV69108.1"/>
    </source>
</evidence>
<reference evidence="1 2" key="1">
    <citation type="journal article" date="2016" name="Stand. Genomic Sci.">
        <title>Complete genome sequence and genomic characterization of Microcystis panniformis FACHB 1757 by third-generation sequencing.</title>
        <authorList>
            <person name="Zhang J.Y."/>
            <person name="Guan R."/>
            <person name="Zhang H.J."/>
            <person name="Li H."/>
            <person name="Xiao P."/>
            <person name="Yu G.L."/>
            <person name="Du L."/>
            <person name="Cao D.M."/>
            <person name="Zhu B.C."/>
            <person name="Li R.H."/>
            <person name="Lu Z.H."/>
        </authorList>
    </citation>
    <scope>NUCLEOTIDE SEQUENCE [LARGE SCALE GENOMIC DNA]</scope>
    <source>
        <strain evidence="1 2">FACHB-1757</strain>
    </source>
</reference>
<dbReference type="EMBL" id="CP011339">
    <property type="protein sequence ID" value="AKV69108.1"/>
    <property type="molecule type" value="Genomic_DNA"/>
</dbReference>